<dbReference type="InterPro" id="IPR008906">
    <property type="entry name" value="HATC_C_dom"/>
</dbReference>
<sequence>MSGKYGTFYSLLTFRKDAGDQDLKYHFITCNRISTIIKSVKKASFFFIICDKTTDISTKEHIKFCVRYINTDTFGASNDFLGFTELKSTTGIAIKEAINQELEKLGLSYEFLCRQGYDGGLTTHCHIHTLLQPLFKPAYFKSDATAVRNIIRIVGNVSVFLSASENKASALQRDTFITFKELCVPIVTLLDEMVTSSKFDSETSTKACMYSSTIRRGVFTVALETAIYCISLTLKLSEKLQNHKQDLSTALKTEFGSIIEDASKIADDIGSQIAIPRTCVKQTRENIPALNAEEYFKGVIFFVQTIDLCISQLKSRFSCDFAGILPLQSRIPDHCEMHSDDGVIKASVKYEHFLEARQKTRAACEALTYCYSLFFPNIVILLQIFGTIPVNTSTAERSFSCLRRLKTYLRSIMRQVRLNGLALTNIHKEQDINVERLLLIYFEKIEAKKNDCE</sequence>
<evidence type="ECO:0000313" key="2">
    <source>
        <dbReference type="EMBL" id="KAJ8896566.1"/>
    </source>
</evidence>
<reference evidence="2 3" key="1">
    <citation type="submission" date="2023-02" db="EMBL/GenBank/DDBJ databases">
        <title>LHISI_Scaffold_Assembly.</title>
        <authorList>
            <person name="Stuart O.P."/>
            <person name="Cleave R."/>
            <person name="Magrath M.J.L."/>
            <person name="Mikheyev A.S."/>
        </authorList>
    </citation>
    <scope>NUCLEOTIDE SEQUENCE [LARGE SCALE GENOMIC DNA]</scope>
    <source>
        <strain evidence="2">Daus_M_001</strain>
        <tissue evidence="2">Leg muscle</tissue>
    </source>
</reference>
<evidence type="ECO:0000259" key="1">
    <source>
        <dbReference type="Pfam" id="PF05699"/>
    </source>
</evidence>
<organism evidence="2 3">
    <name type="scientific">Dryococelus australis</name>
    <dbReference type="NCBI Taxonomy" id="614101"/>
    <lineage>
        <taxon>Eukaryota</taxon>
        <taxon>Metazoa</taxon>
        <taxon>Ecdysozoa</taxon>
        <taxon>Arthropoda</taxon>
        <taxon>Hexapoda</taxon>
        <taxon>Insecta</taxon>
        <taxon>Pterygota</taxon>
        <taxon>Neoptera</taxon>
        <taxon>Polyneoptera</taxon>
        <taxon>Phasmatodea</taxon>
        <taxon>Verophasmatodea</taxon>
        <taxon>Anareolatae</taxon>
        <taxon>Phasmatidae</taxon>
        <taxon>Eurycanthinae</taxon>
        <taxon>Dryococelus</taxon>
    </lineage>
</organism>
<dbReference type="PANTHER" id="PTHR46289">
    <property type="entry name" value="52 KDA REPRESSOR OF THE INHIBITOR OF THE PROTEIN KINASE-LIKE PROTEIN-RELATED"/>
    <property type="match status" value="1"/>
</dbReference>
<dbReference type="InterPro" id="IPR052958">
    <property type="entry name" value="IFN-induced_PKR_regulator"/>
</dbReference>
<feature type="domain" description="HAT C-terminal dimerisation" evidence="1">
    <location>
        <begin position="371"/>
        <end position="428"/>
    </location>
</feature>
<comment type="caution">
    <text evidence="2">The sequence shown here is derived from an EMBL/GenBank/DDBJ whole genome shotgun (WGS) entry which is preliminary data.</text>
</comment>
<dbReference type="EMBL" id="JARBHB010000001">
    <property type="protein sequence ID" value="KAJ8896566.1"/>
    <property type="molecule type" value="Genomic_DNA"/>
</dbReference>
<evidence type="ECO:0000313" key="3">
    <source>
        <dbReference type="Proteomes" id="UP001159363"/>
    </source>
</evidence>
<dbReference type="PANTHER" id="PTHR46289:SF17">
    <property type="entry name" value="HAT C-TERMINAL DIMERISATION DOMAIN-CONTAINING PROTEIN"/>
    <property type="match status" value="1"/>
</dbReference>
<dbReference type="Proteomes" id="UP001159363">
    <property type="component" value="Chromosome 1"/>
</dbReference>
<name>A0ABQ9IIT1_9NEOP</name>
<dbReference type="InterPro" id="IPR012337">
    <property type="entry name" value="RNaseH-like_sf"/>
</dbReference>
<dbReference type="SUPFAM" id="SSF53098">
    <property type="entry name" value="Ribonuclease H-like"/>
    <property type="match status" value="1"/>
</dbReference>
<protein>
    <recommendedName>
        <fullName evidence="1">HAT C-terminal dimerisation domain-containing protein</fullName>
    </recommendedName>
</protein>
<keyword evidence="3" id="KW-1185">Reference proteome</keyword>
<dbReference type="Pfam" id="PF05699">
    <property type="entry name" value="Dimer_Tnp_hAT"/>
    <property type="match status" value="1"/>
</dbReference>
<proteinExistence type="predicted"/>
<gene>
    <name evidence="2" type="ORF">PR048_001910</name>
</gene>
<accession>A0ABQ9IIT1</accession>